<dbReference type="NCBIfam" id="TIGR03296">
    <property type="entry name" value="M6dom_TIGR03296"/>
    <property type="match status" value="1"/>
</dbReference>
<dbReference type="GO" id="GO:0006508">
    <property type="term" value="P:proteolysis"/>
    <property type="evidence" value="ECO:0007669"/>
    <property type="project" value="InterPro"/>
</dbReference>
<dbReference type="Pfam" id="PF05547">
    <property type="entry name" value="Peptidase_M6"/>
    <property type="match status" value="1"/>
</dbReference>
<dbReference type="AlphaFoldDB" id="A0AAV2VST1"/>
<organism evidence="3 4">
    <name type="scientific">Vibrio nigripulchritudo SOn1</name>
    <dbReference type="NCBI Taxonomy" id="1238450"/>
    <lineage>
        <taxon>Bacteria</taxon>
        <taxon>Pseudomonadati</taxon>
        <taxon>Pseudomonadota</taxon>
        <taxon>Gammaproteobacteria</taxon>
        <taxon>Vibrionales</taxon>
        <taxon>Vibrionaceae</taxon>
        <taxon>Vibrio</taxon>
    </lineage>
</organism>
<evidence type="ECO:0000313" key="3">
    <source>
        <dbReference type="EMBL" id="CCO47458.1"/>
    </source>
</evidence>
<evidence type="ECO:0000313" key="4">
    <source>
        <dbReference type="Proteomes" id="UP000018211"/>
    </source>
</evidence>
<dbReference type="SUPFAM" id="SSF55486">
    <property type="entry name" value="Metalloproteases ('zincins'), catalytic domain"/>
    <property type="match status" value="1"/>
</dbReference>
<dbReference type="EMBL" id="CAOF01000120">
    <property type="protein sequence ID" value="CCO47458.1"/>
    <property type="molecule type" value="Genomic_DNA"/>
</dbReference>
<dbReference type="Pfam" id="PF17963">
    <property type="entry name" value="Big_9"/>
    <property type="match status" value="2"/>
</dbReference>
<evidence type="ECO:0000256" key="1">
    <source>
        <dbReference type="SAM" id="SignalP"/>
    </source>
</evidence>
<feature type="signal peptide" evidence="1">
    <location>
        <begin position="1"/>
        <end position="22"/>
    </location>
</feature>
<dbReference type="InterPro" id="IPR012045">
    <property type="entry name" value="Pept_M6_InhA-rel"/>
</dbReference>
<dbReference type="PANTHER" id="PTHR41775">
    <property type="entry name" value="SECRETED PROTEIN-RELATED"/>
    <property type="match status" value="1"/>
</dbReference>
<feature type="chain" id="PRO_5043315431" description="Peptidase M6-like domain-containing protein" evidence="1">
    <location>
        <begin position="23"/>
        <end position="1014"/>
    </location>
</feature>
<dbReference type="InterPro" id="IPR008757">
    <property type="entry name" value="Peptidase_M6-like_domain"/>
</dbReference>
<dbReference type="PANTHER" id="PTHR41775:SF1">
    <property type="entry name" value="PEPTIDASE M6-LIKE DOMAIN-CONTAINING PROTEIN"/>
    <property type="match status" value="1"/>
</dbReference>
<proteinExistence type="predicted"/>
<dbReference type="RefSeq" id="WP_022612268.1">
    <property type="nucleotide sequence ID" value="NZ_LK391965.1"/>
</dbReference>
<feature type="domain" description="Peptidase M6-like" evidence="2">
    <location>
        <begin position="177"/>
        <end position="380"/>
    </location>
</feature>
<sequence length="1014" mass="110626">MKMFTRKALAGLLGLCSFASFATVLPSPHPHQITLPDGSSMEVRLKGTKQFHWYETSDGHALIKQNNNWHFAKLSQTSGELISAGEIFSSTTPPPPASLIDSSTAFKMQVKAQKLSMTQDSGLYTTLSSHVPSIQQGAYRNQEANGVVEQPLLVVQVSFSDVTMNHDFTDLVFSTTEQSVKDYFRKNSSNNYEVIPAKETDGTVNDGVVSITLAQNHPNCINQCWDTFAPVFEEIYSKLDPLVNFAEFDKNLDASITPSELSVMFVFAGYDRAVGSENPAIWPHKWNHAPITVDGVKINSYCLFADYQSDHQSTLGVIVHELGHLMLALPDLYPGTDNPDRGSVGKWGLMSGGSWSMKPGDLYAGQTPSNMLAWTKEAAGFVTPQVLTSSGRKEIQTTNDSAVIYIDPYLKEKGSRVYLENRQAQDYDAGVPGEGLLVTSVNINNQARNNGPMQVQILQADGLDELGRGWRADNGDVFPGSTNQNSLSDSTRPSLSDFVGINSEVEFNNIASDLNAASFDLNMIDEPNKYSWATSFQRSYLQLYSNVNVAAFAINTRDSLSVLDGLHINTHPAGIEDTQYKLWLFPYQPAEHVLSVTPAEGQLLAQGYIPANNRILLDSSISLPNGKSTLILELTDGVIEIEQKRVETYINYSEVESWWASNTDFSDHNQLIAIYPWQQYNFGALLRSDTSSVITARNDAFSVDEDTVASYNLRDNDIVDFSQQIEGVEIITPPSSGQLSGMDYTPNANFHGNDSFTYRLKTTEGLTSNVATVDITVNSINDLPTAVISNRSTTISAGQHFTVSGLESTDVESSNLAYLWSTSEDYVLFGKRSSQLTVSLPHLTVNKTLDVTLTVTDESGVQSSDTVTLNILASNNVPVTQDDSVTVTYGDSVSIKPLENDTDADGDNLSLILTSLPSKGNTSIQGNEIIYTATGAHGQAQWVETFSYEAVDEKGGRASGEITVTVQPKTKTTTTVTSTSSSSGGSMSLYGVLVLLALGAFRGVRTRRKSSTIH</sequence>
<accession>A0AAV2VST1</accession>
<dbReference type="InterPro" id="IPR013783">
    <property type="entry name" value="Ig-like_fold"/>
</dbReference>
<dbReference type="PIRSF" id="PIRSF036597">
    <property type="entry name" value="Protse_InhA_rel"/>
    <property type="match status" value="1"/>
</dbReference>
<name>A0AAV2VST1_9VIBR</name>
<dbReference type="Proteomes" id="UP000018211">
    <property type="component" value="Unassembled WGS sequence"/>
</dbReference>
<dbReference type="Gene3D" id="2.60.40.10">
    <property type="entry name" value="Immunoglobulins"/>
    <property type="match status" value="1"/>
</dbReference>
<dbReference type="GO" id="GO:0008233">
    <property type="term" value="F:peptidase activity"/>
    <property type="evidence" value="ECO:0007669"/>
    <property type="project" value="InterPro"/>
</dbReference>
<protein>
    <recommendedName>
        <fullName evidence="2">Peptidase M6-like domain-containing protein</fullName>
    </recommendedName>
</protein>
<reference evidence="3 4" key="1">
    <citation type="journal article" date="2013" name="ISME J.">
        <title>Comparative genomics of pathogenic lineages of Vibrio nigripulchritudo identifies virulence-associated traits.</title>
        <authorList>
            <person name="Goudenege D."/>
            <person name="Labreuche Y."/>
            <person name="Krin E."/>
            <person name="Ansquer D."/>
            <person name="Mangenot S."/>
            <person name="Calteau A."/>
            <person name="Medigue C."/>
            <person name="Mazel D."/>
            <person name="Polz M.F."/>
            <person name="Le Roux F."/>
        </authorList>
    </citation>
    <scope>NUCLEOTIDE SEQUENCE [LARGE SCALE GENOMIC DNA]</scope>
    <source>
        <strain evidence="3 4">SOn1</strain>
    </source>
</reference>
<comment type="caution">
    <text evidence="3">The sequence shown here is derived from an EMBL/GenBank/DDBJ whole genome shotgun (WGS) entry which is preliminary data.</text>
</comment>
<evidence type="ECO:0000259" key="2">
    <source>
        <dbReference type="Pfam" id="PF05547"/>
    </source>
</evidence>
<gene>
    <name evidence="3" type="ORF">VIBNISOn1_30153</name>
</gene>
<keyword evidence="1" id="KW-0732">Signal</keyword>
<dbReference type="Gene3D" id="2.60.40.3440">
    <property type="match status" value="1"/>
</dbReference>